<dbReference type="EMBL" id="CP053452">
    <property type="protein sequence ID" value="QJX00157.1"/>
    <property type="molecule type" value="Genomic_DNA"/>
</dbReference>
<dbReference type="InterPro" id="IPR051011">
    <property type="entry name" value="Metal_resp_trans_reg"/>
</dbReference>
<feature type="domain" description="HTH arsR-type" evidence="4">
    <location>
        <begin position="1"/>
        <end position="95"/>
    </location>
</feature>
<dbReference type="CDD" id="cd00090">
    <property type="entry name" value="HTH_ARSR"/>
    <property type="match status" value="1"/>
</dbReference>
<dbReference type="Proteomes" id="UP000503447">
    <property type="component" value="Chromosome"/>
</dbReference>
<keyword evidence="2" id="KW-0238">DNA-binding</keyword>
<protein>
    <submittedName>
        <fullName evidence="5">Transcriptional regulator, ArsR family</fullName>
    </submittedName>
</protein>
<dbReference type="GO" id="GO:0003700">
    <property type="term" value="F:DNA-binding transcription factor activity"/>
    <property type="evidence" value="ECO:0007669"/>
    <property type="project" value="InterPro"/>
</dbReference>
<evidence type="ECO:0000313" key="6">
    <source>
        <dbReference type="Proteomes" id="UP000503447"/>
    </source>
</evidence>
<dbReference type="PRINTS" id="PR00778">
    <property type="entry name" value="HTHARSR"/>
</dbReference>
<evidence type="ECO:0000256" key="3">
    <source>
        <dbReference type="ARBA" id="ARBA00023163"/>
    </source>
</evidence>
<evidence type="ECO:0000256" key="2">
    <source>
        <dbReference type="ARBA" id="ARBA00023125"/>
    </source>
</evidence>
<evidence type="ECO:0000313" key="5">
    <source>
        <dbReference type="EMBL" id="QJX00157.1"/>
    </source>
</evidence>
<evidence type="ECO:0000256" key="1">
    <source>
        <dbReference type="ARBA" id="ARBA00023015"/>
    </source>
</evidence>
<keyword evidence="3" id="KW-0804">Transcription</keyword>
<dbReference type="SMART" id="SM00418">
    <property type="entry name" value="HTH_ARSR"/>
    <property type="match status" value="1"/>
</dbReference>
<reference evidence="6" key="1">
    <citation type="submission" date="2020-05" db="EMBL/GenBank/DDBJ databases">
        <title>Frigoriglobus tundricola gen. nov., sp. nov., a psychrotolerant cellulolytic planctomycete of the family Gemmataceae with two divergent copies of 16S rRNA gene.</title>
        <authorList>
            <person name="Kulichevskaya I.S."/>
            <person name="Ivanova A.A."/>
            <person name="Naumoff D.G."/>
            <person name="Beletsky A.V."/>
            <person name="Rijpstra W.I.C."/>
            <person name="Sinninghe Damste J.S."/>
            <person name="Mardanov A.V."/>
            <person name="Ravin N.V."/>
            <person name="Dedysh S.N."/>
        </authorList>
    </citation>
    <scope>NUCLEOTIDE SEQUENCE [LARGE SCALE GENOMIC DNA]</scope>
    <source>
        <strain evidence="6">PL17</strain>
    </source>
</reference>
<dbReference type="Pfam" id="PF12840">
    <property type="entry name" value="HTH_20"/>
    <property type="match status" value="1"/>
</dbReference>
<dbReference type="RefSeq" id="WP_171474973.1">
    <property type="nucleotide sequence ID" value="NZ_CP053452.2"/>
</dbReference>
<keyword evidence="6" id="KW-1185">Reference proteome</keyword>
<dbReference type="GO" id="GO:0003677">
    <property type="term" value="F:DNA binding"/>
    <property type="evidence" value="ECO:0007669"/>
    <property type="project" value="UniProtKB-KW"/>
</dbReference>
<dbReference type="KEGG" id="ftj:FTUN_7781"/>
<name>A0A6M5Z344_9BACT</name>
<dbReference type="InterPro" id="IPR001845">
    <property type="entry name" value="HTH_ArsR_DNA-bd_dom"/>
</dbReference>
<dbReference type="AlphaFoldDB" id="A0A6M5Z344"/>
<proteinExistence type="predicted"/>
<dbReference type="NCBIfam" id="NF033788">
    <property type="entry name" value="HTH_metalloreg"/>
    <property type="match status" value="1"/>
</dbReference>
<dbReference type="InterPro" id="IPR036388">
    <property type="entry name" value="WH-like_DNA-bd_sf"/>
</dbReference>
<dbReference type="InterPro" id="IPR011991">
    <property type="entry name" value="ArsR-like_HTH"/>
</dbReference>
<dbReference type="PANTHER" id="PTHR43132:SF2">
    <property type="entry name" value="ARSENICAL RESISTANCE OPERON REPRESSOR ARSR-RELATED"/>
    <property type="match status" value="1"/>
</dbReference>
<organism evidence="5 6">
    <name type="scientific">Frigoriglobus tundricola</name>
    <dbReference type="NCBI Taxonomy" id="2774151"/>
    <lineage>
        <taxon>Bacteria</taxon>
        <taxon>Pseudomonadati</taxon>
        <taxon>Planctomycetota</taxon>
        <taxon>Planctomycetia</taxon>
        <taxon>Gemmatales</taxon>
        <taxon>Gemmataceae</taxon>
        <taxon>Frigoriglobus</taxon>
    </lineage>
</organism>
<dbReference type="PROSITE" id="PS50987">
    <property type="entry name" value="HTH_ARSR_2"/>
    <property type="match status" value="1"/>
</dbReference>
<keyword evidence="1" id="KW-0805">Transcription regulation</keyword>
<gene>
    <name evidence="5" type="ORF">FTUN_7781</name>
</gene>
<dbReference type="Gene3D" id="1.10.10.10">
    <property type="entry name" value="Winged helix-like DNA-binding domain superfamily/Winged helix DNA-binding domain"/>
    <property type="match status" value="1"/>
</dbReference>
<dbReference type="SUPFAM" id="SSF46785">
    <property type="entry name" value="Winged helix' DNA-binding domain"/>
    <property type="match status" value="1"/>
</dbReference>
<sequence>MPAKEFTARAEWLAAIGEPTRLAIIQTLVTEAKTVTQIAAALQTEMVNVSHHLKLMRDAGLVENEKDGRFVIYRLLGAKVSGHILELSHESGVKVTLPLS</sequence>
<dbReference type="PANTHER" id="PTHR43132">
    <property type="entry name" value="ARSENICAL RESISTANCE OPERON REPRESSOR ARSR-RELATED"/>
    <property type="match status" value="1"/>
</dbReference>
<accession>A0A6M5Z344</accession>
<evidence type="ECO:0000259" key="4">
    <source>
        <dbReference type="PROSITE" id="PS50987"/>
    </source>
</evidence>
<dbReference type="InterPro" id="IPR036390">
    <property type="entry name" value="WH_DNA-bd_sf"/>
</dbReference>